<accession>A0A1I5NGP2</accession>
<name>A0A1I5NGP2_9SPHN</name>
<organism evidence="1 2">
    <name type="scientific">Qipengyuania nanhaisediminis</name>
    <dbReference type="NCBI Taxonomy" id="604088"/>
    <lineage>
        <taxon>Bacteria</taxon>
        <taxon>Pseudomonadati</taxon>
        <taxon>Pseudomonadota</taxon>
        <taxon>Alphaproteobacteria</taxon>
        <taxon>Sphingomonadales</taxon>
        <taxon>Erythrobacteraceae</taxon>
        <taxon>Qipengyuania</taxon>
    </lineage>
</organism>
<dbReference type="STRING" id="604088.SAMN04488060_1843"/>
<protein>
    <submittedName>
        <fullName evidence="1">Uncharacterized protein</fullName>
    </submittedName>
</protein>
<evidence type="ECO:0000313" key="2">
    <source>
        <dbReference type="Proteomes" id="UP000199331"/>
    </source>
</evidence>
<dbReference type="Proteomes" id="UP000199331">
    <property type="component" value="Unassembled WGS sequence"/>
</dbReference>
<reference evidence="2" key="1">
    <citation type="submission" date="2016-10" db="EMBL/GenBank/DDBJ databases">
        <authorList>
            <person name="Varghese N."/>
            <person name="Submissions S."/>
        </authorList>
    </citation>
    <scope>NUCLEOTIDE SEQUENCE [LARGE SCALE GENOMIC DNA]</scope>
    <source>
        <strain evidence="2">CGMCC 1.7715</strain>
    </source>
</reference>
<sequence length="69" mass="7194">MNGTVLGLLALVPAIVGPLPEQQRIISASICGNGATVTIEIPVQPRKSPLTQPCHAKGCRGASRKHNLI</sequence>
<keyword evidence="2" id="KW-1185">Reference proteome</keyword>
<dbReference type="AlphaFoldDB" id="A0A1I5NGP2"/>
<dbReference type="OrthoDB" id="7511203at2"/>
<evidence type="ECO:0000313" key="1">
    <source>
        <dbReference type="EMBL" id="SFP20963.1"/>
    </source>
</evidence>
<dbReference type="EMBL" id="FOWZ01000003">
    <property type="protein sequence ID" value="SFP20963.1"/>
    <property type="molecule type" value="Genomic_DNA"/>
</dbReference>
<dbReference type="RefSeq" id="WP_090480476.1">
    <property type="nucleotide sequence ID" value="NZ_FOWZ01000003.1"/>
</dbReference>
<proteinExistence type="predicted"/>
<gene>
    <name evidence="1" type="ORF">SAMN04488060_1843</name>
</gene>